<evidence type="ECO:0000313" key="2">
    <source>
        <dbReference type="Proteomes" id="UP001620645"/>
    </source>
</evidence>
<evidence type="ECO:0000313" key="1">
    <source>
        <dbReference type="EMBL" id="KAL3093291.1"/>
    </source>
</evidence>
<dbReference type="Proteomes" id="UP001620645">
    <property type="component" value="Unassembled WGS sequence"/>
</dbReference>
<reference evidence="1 2" key="1">
    <citation type="submission" date="2024-10" db="EMBL/GenBank/DDBJ databases">
        <authorList>
            <person name="Kim D."/>
        </authorList>
    </citation>
    <scope>NUCLEOTIDE SEQUENCE [LARGE SCALE GENOMIC DNA]</scope>
    <source>
        <strain evidence="1">Taebaek</strain>
    </source>
</reference>
<organism evidence="1 2">
    <name type="scientific">Heterodera schachtii</name>
    <name type="common">Sugarbeet cyst nematode worm</name>
    <name type="synonym">Tylenchus schachtii</name>
    <dbReference type="NCBI Taxonomy" id="97005"/>
    <lineage>
        <taxon>Eukaryota</taxon>
        <taxon>Metazoa</taxon>
        <taxon>Ecdysozoa</taxon>
        <taxon>Nematoda</taxon>
        <taxon>Chromadorea</taxon>
        <taxon>Rhabditida</taxon>
        <taxon>Tylenchina</taxon>
        <taxon>Tylenchomorpha</taxon>
        <taxon>Tylenchoidea</taxon>
        <taxon>Heteroderidae</taxon>
        <taxon>Heteroderinae</taxon>
        <taxon>Heterodera</taxon>
    </lineage>
</organism>
<proteinExistence type="predicted"/>
<dbReference type="EMBL" id="JBICCN010000112">
    <property type="protein sequence ID" value="KAL3093291.1"/>
    <property type="molecule type" value="Genomic_DNA"/>
</dbReference>
<accession>A0ABD2JRP4</accession>
<protein>
    <submittedName>
        <fullName evidence="1">Uncharacterized protein</fullName>
    </submittedName>
</protein>
<dbReference type="AlphaFoldDB" id="A0ABD2JRP4"/>
<sequence length="91" mass="10757">MQLAFSFAARVVLCFKYFGKHHGIEKWQLNTLLSAYKILSAQNNDEKNDENGIYPFQIIQMDEKGQHLWAQFLSPNQISLEYNSEQQKYIR</sequence>
<comment type="caution">
    <text evidence="1">The sequence shown here is derived from an EMBL/GenBank/DDBJ whole genome shotgun (WGS) entry which is preliminary data.</text>
</comment>
<keyword evidence="2" id="KW-1185">Reference proteome</keyword>
<name>A0ABD2JRP4_HETSC</name>
<gene>
    <name evidence="1" type="ORF">niasHS_005186</name>
</gene>